<feature type="chain" id="PRO_5024287524" evidence="1">
    <location>
        <begin position="24"/>
        <end position="210"/>
    </location>
</feature>
<keyword evidence="3" id="KW-1185">Reference proteome</keyword>
<feature type="signal peptide" evidence="1">
    <location>
        <begin position="1"/>
        <end position="23"/>
    </location>
</feature>
<sequence length="210" mass="24618">MNAMKIKITFLFFIVCASFNLNAQHNFSTYSAHHSIKEAINVSKDVIKARTLDFEKKAEDKPLMFFQVKQKIGELNRVSNNLSSYIEIIQKEVDSERVLYELLEDDFYEKVLFTNRGGLSLKGSQLKIKIDSLYQLSTKINVHGLTHLNDFADNHFKTNVDYYDGEENKIDYFNYLFYDKTNYGMMMAMNYLLLDVKTFQLLYFGTVMSY</sequence>
<proteinExistence type="predicted"/>
<comment type="caution">
    <text evidence="2">The sequence shown here is derived from an EMBL/GenBank/DDBJ whole genome shotgun (WGS) entry which is preliminary data.</text>
</comment>
<gene>
    <name evidence="2" type="ORF">C7447_1011069</name>
</gene>
<evidence type="ECO:0000256" key="1">
    <source>
        <dbReference type="SAM" id="SignalP"/>
    </source>
</evidence>
<evidence type="ECO:0000313" key="3">
    <source>
        <dbReference type="Proteomes" id="UP000323136"/>
    </source>
</evidence>
<accession>A0A5S5E0C8</accession>
<dbReference type="Proteomes" id="UP000323136">
    <property type="component" value="Unassembled WGS sequence"/>
</dbReference>
<organism evidence="2 3">
    <name type="scientific">Tenacibaculum adriaticum</name>
    <dbReference type="NCBI Taxonomy" id="413713"/>
    <lineage>
        <taxon>Bacteria</taxon>
        <taxon>Pseudomonadati</taxon>
        <taxon>Bacteroidota</taxon>
        <taxon>Flavobacteriia</taxon>
        <taxon>Flavobacteriales</taxon>
        <taxon>Flavobacteriaceae</taxon>
        <taxon>Tenacibaculum</taxon>
    </lineage>
</organism>
<evidence type="ECO:0000313" key="2">
    <source>
        <dbReference type="EMBL" id="TYQ00453.1"/>
    </source>
</evidence>
<name>A0A5S5E0C8_9FLAO</name>
<dbReference type="AlphaFoldDB" id="A0A5S5E0C8"/>
<dbReference type="OrthoDB" id="1187104at2"/>
<dbReference type="EMBL" id="VNIA01000001">
    <property type="protein sequence ID" value="TYQ00453.1"/>
    <property type="molecule type" value="Genomic_DNA"/>
</dbReference>
<reference evidence="2 3" key="1">
    <citation type="submission" date="2019-07" db="EMBL/GenBank/DDBJ databases">
        <title>Genomic Encyclopedia of Type Strains, Phase IV (KMG-IV): sequencing the most valuable type-strain genomes for metagenomic binning, comparative biology and taxonomic classification.</title>
        <authorList>
            <person name="Goeker M."/>
        </authorList>
    </citation>
    <scope>NUCLEOTIDE SEQUENCE [LARGE SCALE GENOMIC DNA]</scope>
    <source>
        <strain evidence="2 3">DSM 18961</strain>
    </source>
</reference>
<keyword evidence="1" id="KW-0732">Signal</keyword>
<protein>
    <submittedName>
        <fullName evidence="2">GldM-like protein</fullName>
    </submittedName>
</protein>